<gene>
    <name evidence="2" type="ORF">HH216_09460</name>
</gene>
<dbReference type="Gene3D" id="1.20.120.20">
    <property type="entry name" value="Apolipoprotein"/>
    <property type="match status" value="1"/>
</dbReference>
<organism evidence="2 3">
    <name type="scientific">Spirosoma rhododendri</name>
    <dbReference type="NCBI Taxonomy" id="2728024"/>
    <lineage>
        <taxon>Bacteria</taxon>
        <taxon>Pseudomonadati</taxon>
        <taxon>Bacteroidota</taxon>
        <taxon>Cytophagia</taxon>
        <taxon>Cytophagales</taxon>
        <taxon>Cytophagaceae</taxon>
        <taxon>Spirosoma</taxon>
    </lineage>
</organism>
<evidence type="ECO:0000313" key="2">
    <source>
        <dbReference type="EMBL" id="QJD78628.1"/>
    </source>
</evidence>
<keyword evidence="1" id="KW-0175">Coiled coil</keyword>
<proteinExistence type="predicted"/>
<dbReference type="KEGG" id="srho:HH216_09460"/>
<dbReference type="Proteomes" id="UP000501128">
    <property type="component" value="Chromosome"/>
</dbReference>
<feature type="coiled-coil region" evidence="1">
    <location>
        <begin position="98"/>
        <end position="150"/>
    </location>
</feature>
<accession>A0A7L5DQ37</accession>
<evidence type="ECO:0000313" key="3">
    <source>
        <dbReference type="Proteomes" id="UP000501128"/>
    </source>
</evidence>
<evidence type="ECO:0000256" key="1">
    <source>
        <dbReference type="SAM" id="Coils"/>
    </source>
</evidence>
<dbReference type="AlphaFoldDB" id="A0A7L5DQ37"/>
<protein>
    <recommendedName>
        <fullName evidence="4">YtxH domain-containing protein</fullName>
    </recommendedName>
</protein>
<name>A0A7L5DQ37_9BACT</name>
<dbReference type="EMBL" id="CP051677">
    <property type="protein sequence ID" value="QJD78628.1"/>
    <property type="molecule type" value="Genomic_DNA"/>
</dbReference>
<keyword evidence="3" id="KW-1185">Reference proteome</keyword>
<feature type="coiled-coil region" evidence="1">
    <location>
        <begin position="27"/>
        <end position="54"/>
    </location>
</feature>
<sequence length="158" mass="17076">MEITKQTAEKQMMAAKDAAAQKFESFKAEASQHLDTAATQLDELRDQLVAKAQEVGKDIDIDGLKASATQHFEEAKASTAQAITDLQAQAETAFSTAAEKADALSDAAEDKFDEVRAEAAVQLDAAQVKLDELKAEAARKIEEAKEKAKGMWSQLFGE</sequence>
<reference evidence="2 3" key="1">
    <citation type="submission" date="2020-04" db="EMBL/GenBank/DDBJ databases">
        <title>Genome sequencing of novel species.</title>
        <authorList>
            <person name="Heo J."/>
            <person name="Kim S.-J."/>
            <person name="Kim J.-S."/>
            <person name="Hong S.-B."/>
            <person name="Kwon S.-W."/>
        </authorList>
    </citation>
    <scope>NUCLEOTIDE SEQUENCE [LARGE SCALE GENOMIC DNA]</scope>
    <source>
        <strain evidence="2 3">CJU-R4</strain>
    </source>
</reference>
<evidence type="ECO:0008006" key="4">
    <source>
        <dbReference type="Google" id="ProtNLM"/>
    </source>
</evidence>
<dbReference type="RefSeq" id="WP_169550596.1">
    <property type="nucleotide sequence ID" value="NZ_CP051677.1"/>
</dbReference>
<dbReference type="SUPFAM" id="SSF58113">
    <property type="entry name" value="Apolipoprotein A-I"/>
    <property type="match status" value="1"/>
</dbReference>